<keyword evidence="3" id="KW-1003">Cell membrane</keyword>
<evidence type="ECO:0000313" key="11">
    <source>
        <dbReference type="EMBL" id="MFB9096795.1"/>
    </source>
</evidence>
<dbReference type="InterPro" id="IPR011014">
    <property type="entry name" value="MscS_channel_TM-2"/>
</dbReference>
<dbReference type="InterPro" id="IPR052702">
    <property type="entry name" value="MscS-like_channel"/>
</dbReference>
<evidence type="ECO:0000256" key="3">
    <source>
        <dbReference type="ARBA" id="ARBA00022475"/>
    </source>
</evidence>
<feature type="transmembrane region" description="Helical" evidence="7">
    <location>
        <begin position="26"/>
        <end position="47"/>
    </location>
</feature>
<keyword evidence="5 7" id="KW-1133">Transmembrane helix</keyword>
<dbReference type="InterPro" id="IPR011066">
    <property type="entry name" value="MscS_channel_C_sf"/>
</dbReference>
<evidence type="ECO:0000256" key="4">
    <source>
        <dbReference type="ARBA" id="ARBA00022692"/>
    </source>
</evidence>
<dbReference type="InterPro" id="IPR049142">
    <property type="entry name" value="MS_channel_1st"/>
</dbReference>
<evidence type="ECO:0000256" key="2">
    <source>
        <dbReference type="ARBA" id="ARBA00008017"/>
    </source>
</evidence>
<sequence length="275" mass="31150">MLKAINEIINFKIIDTDTIDITVGTISLLIIVLVATSLVLKAIRIIVTRKLPKEDKNKFISFFQFIRYIVFIFAFIFALDVSGVNMSVLLTASAALLVGLGFALQQLFQDIISGILIIIDQSLHVGDIVEVDGRVGRVLEIKLRTTRVVTRNNRVMVIPNHKFMLDTLFNWTQNSFTNREQVDIGVAYGSDVELVRKVLFECARECTEVLNEPKVEVLFEDFADSSLNFSLYFYVSDGMSSPYIKSDLRFKIDAAFRKNGISIPFPQRDIHVISK</sequence>
<reference evidence="11 12" key="1">
    <citation type="submission" date="2024-09" db="EMBL/GenBank/DDBJ databases">
        <authorList>
            <person name="Sun Q."/>
            <person name="Mori K."/>
        </authorList>
    </citation>
    <scope>NUCLEOTIDE SEQUENCE [LARGE SCALE GENOMIC DNA]</scope>
    <source>
        <strain evidence="11 12">CECT 7955</strain>
    </source>
</reference>
<comment type="similarity">
    <text evidence="2">Belongs to the MscS (TC 1.A.23) family.</text>
</comment>
<dbReference type="SUPFAM" id="SSF82689">
    <property type="entry name" value="Mechanosensitive channel protein MscS (YggB), C-terminal domain"/>
    <property type="match status" value="1"/>
</dbReference>
<dbReference type="InterPro" id="IPR010920">
    <property type="entry name" value="LSM_dom_sf"/>
</dbReference>
<feature type="domain" description="Mechanosensitive ion channel transmembrane helices 2/3" evidence="10">
    <location>
        <begin position="65"/>
        <end position="105"/>
    </location>
</feature>
<organism evidence="11 12">
    <name type="scientific">Flavobacterium jumunjinense</name>
    <dbReference type="NCBI Taxonomy" id="998845"/>
    <lineage>
        <taxon>Bacteria</taxon>
        <taxon>Pseudomonadati</taxon>
        <taxon>Bacteroidota</taxon>
        <taxon>Flavobacteriia</taxon>
        <taxon>Flavobacteriales</taxon>
        <taxon>Flavobacteriaceae</taxon>
        <taxon>Flavobacterium</taxon>
    </lineage>
</organism>
<dbReference type="InterPro" id="IPR023408">
    <property type="entry name" value="MscS_beta-dom_sf"/>
</dbReference>
<protein>
    <submittedName>
        <fullName evidence="11">Mechanosensitive ion channel family protein</fullName>
    </submittedName>
</protein>
<feature type="transmembrane region" description="Helical" evidence="7">
    <location>
        <begin position="59"/>
        <end position="78"/>
    </location>
</feature>
<dbReference type="Gene3D" id="1.10.287.1260">
    <property type="match status" value="1"/>
</dbReference>
<feature type="domain" description="Mechanosensitive ion channel MscS C-terminal" evidence="9">
    <location>
        <begin position="182"/>
        <end position="263"/>
    </location>
</feature>
<feature type="transmembrane region" description="Helical" evidence="7">
    <location>
        <begin position="84"/>
        <end position="104"/>
    </location>
</feature>
<keyword evidence="4 7" id="KW-0812">Transmembrane</keyword>
<dbReference type="Proteomes" id="UP001589607">
    <property type="component" value="Unassembled WGS sequence"/>
</dbReference>
<proteinExistence type="inferred from homology"/>
<comment type="subcellular location">
    <subcellularLocation>
        <location evidence="1">Cell membrane</location>
        <topology evidence="1">Multi-pass membrane protein</topology>
    </subcellularLocation>
</comment>
<dbReference type="PANTHER" id="PTHR30347:SF1">
    <property type="entry name" value="MECHANOSENSITIVE CHANNEL MSCK"/>
    <property type="match status" value="1"/>
</dbReference>
<dbReference type="SUPFAM" id="SSF82861">
    <property type="entry name" value="Mechanosensitive channel protein MscS (YggB), transmembrane region"/>
    <property type="match status" value="1"/>
</dbReference>
<name>A0ABV5GN26_9FLAO</name>
<comment type="caution">
    <text evidence="11">The sequence shown here is derived from an EMBL/GenBank/DDBJ whole genome shotgun (WGS) entry which is preliminary data.</text>
</comment>
<evidence type="ECO:0000256" key="1">
    <source>
        <dbReference type="ARBA" id="ARBA00004651"/>
    </source>
</evidence>
<keyword evidence="12" id="KW-1185">Reference proteome</keyword>
<dbReference type="PANTHER" id="PTHR30347">
    <property type="entry name" value="POTASSIUM CHANNEL RELATED"/>
    <property type="match status" value="1"/>
</dbReference>
<gene>
    <name evidence="11" type="ORF">ACFFVF_09730</name>
</gene>
<dbReference type="RefSeq" id="WP_236456776.1">
    <property type="nucleotide sequence ID" value="NZ_CBCSGE010000018.1"/>
</dbReference>
<dbReference type="Pfam" id="PF21088">
    <property type="entry name" value="MS_channel_1st"/>
    <property type="match status" value="1"/>
</dbReference>
<dbReference type="Gene3D" id="3.30.70.100">
    <property type="match status" value="1"/>
</dbReference>
<evidence type="ECO:0000259" key="10">
    <source>
        <dbReference type="Pfam" id="PF21088"/>
    </source>
</evidence>
<feature type="domain" description="Mechanosensitive ion channel MscS" evidence="8">
    <location>
        <begin position="107"/>
        <end position="172"/>
    </location>
</feature>
<evidence type="ECO:0000256" key="7">
    <source>
        <dbReference type="SAM" id="Phobius"/>
    </source>
</evidence>
<evidence type="ECO:0000256" key="6">
    <source>
        <dbReference type="ARBA" id="ARBA00023136"/>
    </source>
</evidence>
<evidence type="ECO:0000256" key="5">
    <source>
        <dbReference type="ARBA" id="ARBA00022989"/>
    </source>
</evidence>
<dbReference type="Pfam" id="PF00924">
    <property type="entry name" value="MS_channel_2nd"/>
    <property type="match status" value="1"/>
</dbReference>
<dbReference type="InterPro" id="IPR006685">
    <property type="entry name" value="MscS_channel_2nd"/>
</dbReference>
<dbReference type="EMBL" id="JBHMEY010000020">
    <property type="protein sequence ID" value="MFB9096795.1"/>
    <property type="molecule type" value="Genomic_DNA"/>
</dbReference>
<evidence type="ECO:0000259" key="9">
    <source>
        <dbReference type="Pfam" id="PF21082"/>
    </source>
</evidence>
<dbReference type="SUPFAM" id="SSF50182">
    <property type="entry name" value="Sm-like ribonucleoproteins"/>
    <property type="match status" value="1"/>
</dbReference>
<evidence type="ECO:0000313" key="12">
    <source>
        <dbReference type="Proteomes" id="UP001589607"/>
    </source>
</evidence>
<dbReference type="Pfam" id="PF21082">
    <property type="entry name" value="MS_channel_3rd"/>
    <property type="match status" value="1"/>
</dbReference>
<evidence type="ECO:0000259" key="8">
    <source>
        <dbReference type="Pfam" id="PF00924"/>
    </source>
</evidence>
<dbReference type="Gene3D" id="2.30.30.60">
    <property type="match status" value="1"/>
</dbReference>
<keyword evidence="6 7" id="KW-0472">Membrane</keyword>
<accession>A0ABV5GN26</accession>
<dbReference type="InterPro" id="IPR049278">
    <property type="entry name" value="MS_channel_C"/>
</dbReference>